<dbReference type="InterPro" id="IPR000157">
    <property type="entry name" value="TIR_dom"/>
</dbReference>
<dbReference type="EMBL" id="BAEK01000007">
    <property type="protein sequence ID" value="GAC03275.1"/>
    <property type="molecule type" value="Genomic_DNA"/>
</dbReference>
<name>A0ABQ0I1R5_9ALTE</name>
<dbReference type="Gene3D" id="3.40.50.10140">
    <property type="entry name" value="Toll/interleukin-1 receptor homology (TIR) domain"/>
    <property type="match status" value="1"/>
</dbReference>
<keyword evidence="3" id="KW-1185">Reference proteome</keyword>
<proteinExistence type="predicted"/>
<protein>
    <submittedName>
        <fullName evidence="2">Toll-Interleukin receptor</fullName>
    </submittedName>
</protein>
<evidence type="ECO:0000259" key="1">
    <source>
        <dbReference type="PROSITE" id="PS50104"/>
    </source>
</evidence>
<gene>
    <name evidence="2" type="ORF">GAGA_0410</name>
</gene>
<keyword evidence="2" id="KW-0675">Receptor</keyword>
<comment type="caution">
    <text evidence="2">The sequence shown here is derived from an EMBL/GenBank/DDBJ whole genome shotgun (WGS) entry which is preliminary data.</text>
</comment>
<feature type="domain" description="TIR" evidence="1">
    <location>
        <begin position="1"/>
        <end position="146"/>
    </location>
</feature>
<dbReference type="PROSITE" id="PS50104">
    <property type="entry name" value="TIR"/>
    <property type="match status" value="1"/>
</dbReference>
<evidence type="ECO:0000313" key="3">
    <source>
        <dbReference type="Proteomes" id="UP000008372"/>
    </source>
</evidence>
<reference evidence="2 3" key="1">
    <citation type="journal article" date="2014" name="Environ. Microbiol.">
        <title>Comparative genomics of the marine bacterial genus Glaciecola reveals the high degree of genomic diversity and genomic characteristic for cold adaptation.</title>
        <authorList>
            <person name="Qin Q.L."/>
            <person name="Xie B.B."/>
            <person name="Yu Y."/>
            <person name="Shu Y.L."/>
            <person name="Rong J.C."/>
            <person name="Zhang Y.J."/>
            <person name="Zhao D.L."/>
            <person name="Chen X.L."/>
            <person name="Zhang X.Y."/>
            <person name="Chen B."/>
            <person name="Zhou B.C."/>
            <person name="Zhang Y.Z."/>
        </authorList>
    </citation>
    <scope>NUCLEOTIDE SEQUENCE [LARGE SCALE GENOMIC DNA]</scope>
    <source>
        <strain evidence="2 3">NO2</strain>
    </source>
</reference>
<organism evidence="2 3">
    <name type="scientific">Paraglaciecola agarilytica NO2</name>
    <dbReference type="NCBI Taxonomy" id="1125747"/>
    <lineage>
        <taxon>Bacteria</taxon>
        <taxon>Pseudomonadati</taxon>
        <taxon>Pseudomonadota</taxon>
        <taxon>Gammaproteobacteria</taxon>
        <taxon>Alteromonadales</taxon>
        <taxon>Alteromonadaceae</taxon>
        <taxon>Paraglaciecola</taxon>
    </lineage>
</organism>
<dbReference type="InterPro" id="IPR035897">
    <property type="entry name" value="Toll_tir_struct_dom_sf"/>
</dbReference>
<dbReference type="SMART" id="SM00255">
    <property type="entry name" value="TIR"/>
    <property type="match status" value="1"/>
</dbReference>
<evidence type="ECO:0000313" key="2">
    <source>
        <dbReference type="EMBL" id="GAC03275.1"/>
    </source>
</evidence>
<dbReference type="RefSeq" id="WP_008302104.1">
    <property type="nucleotide sequence ID" value="NZ_BAEK01000007.1"/>
</dbReference>
<dbReference type="Pfam" id="PF13676">
    <property type="entry name" value="TIR_2"/>
    <property type="match status" value="1"/>
</dbReference>
<dbReference type="Proteomes" id="UP000008372">
    <property type="component" value="Unassembled WGS sequence"/>
</dbReference>
<dbReference type="SUPFAM" id="SSF52200">
    <property type="entry name" value="Toll/Interleukin receptor TIR domain"/>
    <property type="match status" value="1"/>
</dbReference>
<sequence>MIFISYNHNDSELVNVIANKLSDIFTTDKIFFDRWSIQPGDGIIDKMNTGLGEAKFMFFFVSKNSLSSKMVSLEWQNALLKSTKGQIKLIPVKIDDCLMPDILFQSLYIDLFGKGLDVAFRQILDIIEQKKPDTTQKKYENVRAKVSSNGSKTLIEFFSVTYMEPQASFAIALANTQDEFKAWEKDSPSFQSAFRHGDKVLDNGTRVNVLTFQRDNPLSPGFPYILELTQLKDKKVEIVEAFHASDSHYYRVIPKS</sequence>
<accession>A0ABQ0I1R5</accession>